<accession>A0A931I011</accession>
<gene>
    <name evidence="1" type="ORF">I5731_03350</name>
</gene>
<protein>
    <submittedName>
        <fullName evidence="1">Uncharacterized protein</fullName>
    </submittedName>
</protein>
<dbReference type="Proteomes" id="UP000631694">
    <property type="component" value="Unassembled WGS sequence"/>
</dbReference>
<dbReference type="EMBL" id="JADZLT010000040">
    <property type="protein sequence ID" value="MBH0236849.1"/>
    <property type="molecule type" value="Genomic_DNA"/>
</dbReference>
<dbReference type="AlphaFoldDB" id="A0A931I011"/>
<reference evidence="1" key="1">
    <citation type="submission" date="2020-12" db="EMBL/GenBank/DDBJ databases">
        <title>Methylobrevis albus sp. nov., isolated from fresh water lack sediment.</title>
        <authorList>
            <person name="Zou Q."/>
        </authorList>
    </citation>
    <scope>NUCLEOTIDE SEQUENCE</scope>
    <source>
        <strain evidence="1">L22</strain>
    </source>
</reference>
<sequence>MDEIAVIDETARNDISDVALLRGLGAVRIRRLAAAVTGTGTGRHDRPALLSANALILAAAAIDADPAFARTSLAELCFDAGRILALLAALERCGAARPATARPVADTGDLPPAGALVYALPGQPFALSRSQIVDALAFVHFLLVADAAAQIGEVTAVLDAVDPADGDSAGRTTRALARIAYDYRKRHFPQHDLLRRHGRLLDALGGTGRKDDPNTRSARFSDAEILAAWTAEIAAGERSLFETVVRTCVALERALQSPRMADGDRAEKAYSDFADPTSLDRPHQLWDDYTDDDDAPTPQDWLRAVPEHPNVLTGPERDRLATLFGLDPVHRDRRLTALRALAFGAEQKRLAGRHGRLGALAPDEIGGDDYAAVLRQLDEDVRHLGNVAVSIVEAGDGPHRDGLPRAQRIRRRGFDLPPEAFAAALRPAMTAIAGLLSETREFARAAARHAAAYPADRPVFTAAFQSLYARPESQNDRESV</sequence>
<name>A0A931I011_9HYPH</name>
<organism evidence="1 2">
    <name type="scientific">Methylobrevis albus</name>
    <dbReference type="NCBI Taxonomy" id="2793297"/>
    <lineage>
        <taxon>Bacteria</taxon>
        <taxon>Pseudomonadati</taxon>
        <taxon>Pseudomonadota</taxon>
        <taxon>Alphaproteobacteria</taxon>
        <taxon>Hyphomicrobiales</taxon>
        <taxon>Pleomorphomonadaceae</taxon>
        <taxon>Methylobrevis</taxon>
    </lineage>
</organism>
<comment type="caution">
    <text evidence="1">The sequence shown here is derived from an EMBL/GenBank/DDBJ whole genome shotgun (WGS) entry which is preliminary data.</text>
</comment>
<keyword evidence="2" id="KW-1185">Reference proteome</keyword>
<dbReference type="RefSeq" id="WP_197309945.1">
    <property type="nucleotide sequence ID" value="NZ_JADZLT010000040.1"/>
</dbReference>
<evidence type="ECO:0000313" key="1">
    <source>
        <dbReference type="EMBL" id="MBH0236849.1"/>
    </source>
</evidence>
<evidence type="ECO:0000313" key="2">
    <source>
        <dbReference type="Proteomes" id="UP000631694"/>
    </source>
</evidence>
<proteinExistence type="predicted"/>